<accession>A0A9D1L905</accession>
<reference evidence="1" key="1">
    <citation type="submission" date="2020-10" db="EMBL/GenBank/DDBJ databases">
        <authorList>
            <person name="Gilroy R."/>
        </authorList>
    </citation>
    <scope>NUCLEOTIDE SEQUENCE</scope>
    <source>
        <strain evidence="1">11300</strain>
    </source>
</reference>
<comment type="caution">
    <text evidence="1">The sequence shown here is derived from an EMBL/GenBank/DDBJ whole genome shotgun (WGS) entry which is preliminary data.</text>
</comment>
<sequence>MTDPLKTGCACGGGMTVLLKDEPCGYGGMGRAKSRRNGLKNLLEHLKNPLEQNLKNPLEQSLKNPLEQKTLSFLDER</sequence>
<reference evidence="1" key="2">
    <citation type="journal article" date="2021" name="PeerJ">
        <title>Extensive microbial diversity within the chicken gut microbiome revealed by metagenomics and culture.</title>
        <authorList>
            <person name="Gilroy R."/>
            <person name="Ravi A."/>
            <person name="Getino M."/>
            <person name="Pursley I."/>
            <person name="Horton D.L."/>
            <person name="Alikhan N.F."/>
            <person name="Baker D."/>
            <person name="Gharbi K."/>
            <person name="Hall N."/>
            <person name="Watson M."/>
            <person name="Adriaenssens E.M."/>
            <person name="Foster-Nyarko E."/>
            <person name="Jarju S."/>
            <person name="Secka A."/>
            <person name="Antonio M."/>
            <person name="Oren A."/>
            <person name="Chaudhuri R.R."/>
            <person name="La Ragione R."/>
            <person name="Hildebrand F."/>
            <person name="Pallen M.J."/>
        </authorList>
    </citation>
    <scope>NUCLEOTIDE SEQUENCE</scope>
    <source>
        <strain evidence="1">11300</strain>
    </source>
</reference>
<dbReference type="Proteomes" id="UP000824091">
    <property type="component" value="Unassembled WGS sequence"/>
</dbReference>
<proteinExistence type="predicted"/>
<dbReference type="AlphaFoldDB" id="A0A9D1L905"/>
<dbReference type="EMBL" id="DVMO01000150">
    <property type="protein sequence ID" value="HIU28625.1"/>
    <property type="molecule type" value="Genomic_DNA"/>
</dbReference>
<protein>
    <submittedName>
        <fullName evidence="1">Uncharacterized protein</fullName>
    </submittedName>
</protein>
<evidence type="ECO:0000313" key="1">
    <source>
        <dbReference type="EMBL" id="HIU28625.1"/>
    </source>
</evidence>
<gene>
    <name evidence="1" type="ORF">IAD16_09670</name>
</gene>
<name>A0A9D1L905_9FIRM</name>
<organism evidence="1 2">
    <name type="scientific">Candidatus Fimisoma avicola</name>
    <dbReference type="NCBI Taxonomy" id="2840826"/>
    <lineage>
        <taxon>Bacteria</taxon>
        <taxon>Bacillati</taxon>
        <taxon>Bacillota</taxon>
        <taxon>Clostridia</taxon>
        <taxon>Eubacteriales</taxon>
        <taxon>Candidatus Fimisoma</taxon>
    </lineage>
</organism>
<evidence type="ECO:0000313" key="2">
    <source>
        <dbReference type="Proteomes" id="UP000824091"/>
    </source>
</evidence>